<dbReference type="SUPFAM" id="SSF57701">
    <property type="entry name" value="Zn2/Cys6 DNA-binding domain"/>
    <property type="match status" value="1"/>
</dbReference>
<comment type="subcellular location">
    <subcellularLocation>
        <location evidence="1">Nucleus</location>
    </subcellularLocation>
</comment>
<dbReference type="Pfam" id="PF11951">
    <property type="entry name" value="Fungal_trans_2"/>
    <property type="match status" value="2"/>
</dbReference>
<feature type="domain" description="Zn(2)-C6 fungal-type" evidence="3">
    <location>
        <begin position="15"/>
        <end position="43"/>
    </location>
</feature>
<gene>
    <name evidence="4" type="ORF">BP6252_01764</name>
</gene>
<dbReference type="Pfam" id="PF00172">
    <property type="entry name" value="Zn_clus"/>
    <property type="match status" value="1"/>
</dbReference>
<dbReference type="OrthoDB" id="3251668at2759"/>
<dbReference type="PROSITE" id="PS50048">
    <property type="entry name" value="ZN2_CY6_FUNGAL_2"/>
    <property type="match status" value="1"/>
</dbReference>
<keyword evidence="2" id="KW-0539">Nucleus</keyword>
<evidence type="ECO:0000256" key="2">
    <source>
        <dbReference type="ARBA" id="ARBA00023242"/>
    </source>
</evidence>
<protein>
    <recommendedName>
        <fullName evidence="3">Zn(2)-C6 fungal-type domain-containing protein</fullName>
    </recommendedName>
</protein>
<accession>A0A3D8STU7</accession>
<reference evidence="4 5" key="1">
    <citation type="journal article" date="2018" name="IMA Fungus">
        <title>IMA Genome-F 9: Draft genome sequence of Annulohypoxylon stygium, Aspergillus mulundensis, Berkeleyomyces basicola (syn. Thielaviopsis basicola), Ceratocystis smalleyi, two Cercospora beticola strains, Coleophoma cylindrospora, Fusarium fracticaudum, Phialophora cf. hyalina, and Morchella septimelata.</title>
        <authorList>
            <person name="Wingfield B.D."/>
            <person name="Bills G.F."/>
            <person name="Dong Y."/>
            <person name="Huang W."/>
            <person name="Nel W.J."/>
            <person name="Swalarsk-Parry B.S."/>
            <person name="Vaghefi N."/>
            <person name="Wilken P.M."/>
            <person name="An Z."/>
            <person name="de Beer Z.W."/>
            <person name="De Vos L."/>
            <person name="Chen L."/>
            <person name="Duong T.A."/>
            <person name="Gao Y."/>
            <person name="Hammerbacher A."/>
            <person name="Kikkert J.R."/>
            <person name="Li Y."/>
            <person name="Li H."/>
            <person name="Li K."/>
            <person name="Li Q."/>
            <person name="Liu X."/>
            <person name="Ma X."/>
            <person name="Naidoo K."/>
            <person name="Pethybridge S.J."/>
            <person name="Sun J."/>
            <person name="Steenkamp E.T."/>
            <person name="van der Nest M.A."/>
            <person name="van Wyk S."/>
            <person name="Wingfield M.J."/>
            <person name="Xiong C."/>
            <person name="Yue Q."/>
            <person name="Zhang X."/>
        </authorList>
    </citation>
    <scope>NUCLEOTIDE SEQUENCE [LARGE SCALE GENOMIC DNA]</scope>
    <source>
        <strain evidence="4 5">BP6252</strain>
    </source>
</reference>
<evidence type="ECO:0000313" key="5">
    <source>
        <dbReference type="Proteomes" id="UP000256645"/>
    </source>
</evidence>
<dbReference type="InterPro" id="IPR036864">
    <property type="entry name" value="Zn2-C6_fun-type_DNA-bd_sf"/>
</dbReference>
<evidence type="ECO:0000313" key="4">
    <source>
        <dbReference type="EMBL" id="RDW89732.1"/>
    </source>
</evidence>
<dbReference type="GO" id="GO:0000981">
    <property type="term" value="F:DNA-binding transcription factor activity, RNA polymerase II-specific"/>
    <property type="evidence" value="ECO:0007669"/>
    <property type="project" value="InterPro"/>
</dbReference>
<dbReference type="PANTHER" id="PTHR37534:SF49">
    <property type="entry name" value="LYSINE BIOSYNTHESIS REGULATORY PROTEIN LYS14"/>
    <property type="match status" value="1"/>
</dbReference>
<dbReference type="GO" id="GO:0000976">
    <property type="term" value="F:transcription cis-regulatory region binding"/>
    <property type="evidence" value="ECO:0007669"/>
    <property type="project" value="TreeGrafter"/>
</dbReference>
<comment type="caution">
    <text evidence="4">The sequence shown here is derived from an EMBL/GenBank/DDBJ whole genome shotgun (WGS) entry which is preliminary data.</text>
</comment>
<evidence type="ECO:0000259" key="3">
    <source>
        <dbReference type="PROSITE" id="PS50048"/>
    </source>
</evidence>
<organism evidence="4 5">
    <name type="scientific">Coleophoma cylindrospora</name>
    <dbReference type="NCBI Taxonomy" id="1849047"/>
    <lineage>
        <taxon>Eukaryota</taxon>
        <taxon>Fungi</taxon>
        <taxon>Dikarya</taxon>
        <taxon>Ascomycota</taxon>
        <taxon>Pezizomycotina</taxon>
        <taxon>Leotiomycetes</taxon>
        <taxon>Helotiales</taxon>
        <taxon>Dermateaceae</taxon>
        <taxon>Coleophoma</taxon>
    </lineage>
</organism>
<dbReference type="Gene3D" id="4.10.240.10">
    <property type="entry name" value="Zn(2)-C6 fungal-type DNA-binding domain"/>
    <property type="match status" value="1"/>
</dbReference>
<dbReference type="AlphaFoldDB" id="A0A3D8STU7"/>
<dbReference type="CDD" id="cd00067">
    <property type="entry name" value="GAL4"/>
    <property type="match status" value="1"/>
</dbReference>
<dbReference type="GO" id="GO:0005634">
    <property type="term" value="C:nucleus"/>
    <property type="evidence" value="ECO:0007669"/>
    <property type="project" value="UniProtKB-SubCell"/>
</dbReference>
<name>A0A3D8STU7_9HELO</name>
<dbReference type="GO" id="GO:0045944">
    <property type="term" value="P:positive regulation of transcription by RNA polymerase II"/>
    <property type="evidence" value="ECO:0007669"/>
    <property type="project" value="TreeGrafter"/>
</dbReference>
<dbReference type="EMBL" id="PDLM01000001">
    <property type="protein sequence ID" value="RDW89732.1"/>
    <property type="molecule type" value="Genomic_DNA"/>
</dbReference>
<dbReference type="InterPro" id="IPR001138">
    <property type="entry name" value="Zn2Cys6_DnaBD"/>
</dbReference>
<sequence>MSPGQDQGPAKGPKDCRVCNRRRIKCDRGLPTCQKCNDRDLKCPGYSVPLKWIQGVASRGKAKGKGFPVPGAPQEITFVSGNVANSGDSSDSTPEDISDDVEEVIPRETSVQKSPAYDMDQIISLAPPQASEFLNQPLVRRLLHHFNHDVARRLAWVDSSDNPWRNIILPMALESPSLMFSVLALSAGDISFKAPSGTSLSSQSLSVSTQYRDKALELLALQLKSETQGSNNNSLQTVDQKPANKVLATTLMLFNLEILQPGSAHWRLHLWAARTMIRRWGNTIHLPAPIDTTSTFLLQEFFVPNVCAFITTFADTHDVARDTLIHDNDSVFVDFHRVLQEVTNLERRLAGQRGSAEDVMSFIQRLEEARERTLSLGQELKFWSPKTRSEFAHVVEMFYHMGLIYSRRAVLGGSAPNADTWASRDRIFELTRSLKETNAFIQDLVLPLFLAGTECRGCANEQLFVESKFLEIIRATGPLDRWQILSFLKAFWSLEGNFSLSWIDFARARAQQGNSFMIY</sequence>
<dbReference type="GO" id="GO:0008270">
    <property type="term" value="F:zinc ion binding"/>
    <property type="evidence" value="ECO:0007669"/>
    <property type="project" value="InterPro"/>
</dbReference>
<dbReference type="InterPro" id="IPR021858">
    <property type="entry name" value="Fun_TF"/>
</dbReference>
<proteinExistence type="predicted"/>
<dbReference type="Proteomes" id="UP000256645">
    <property type="component" value="Unassembled WGS sequence"/>
</dbReference>
<dbReference type="SMART" id="SM00066">
    <property type="entry name" value="GAL4"/>
    <property type="match status" value="1"/>
</dbReference>
<dbReference type="PANTHER" id="PTHR37534">
    <property type="entry name" value="TRANSCRIPTIONAL ACTIVATOR PROTEIN UGA3"/>
    <property type="match status" value="1"/>
</dbReference>
<evidence type="ECO:0000256" key="1">
    <source>
        <dbReference type="ARBA" id="ARBA00004123"/>
    </source>
</evidence>
<keyword evidence="5" id="KW-1185">Reference proteome</keyword>